<dbReference type="AlphaFoldDB" id="A0A1G1VU32"/>
<dbReference type="Gene3D" id="3.40.50.150">
    <property type="entry name" value="Vaccinia Virus protein VP39"/>
    <property type="match status" value="1"/>
</dbReference>
<evidence type="ECO:0000313" key="1">
    <source>
        <dbReference type="EMBL" id="OGY18908.1"/>
    </source>
</evidence>
<name>A0A1G1VU32_9BACT</name>
<dbReference type="InterPro" id="IPR029063">
    <property type="entry name" value="SAM-dependent_MTases_sf"/>
</dbReference>
<gene>
    <name evidence="1" type="ORF">A2786_05460</name>
</gene>
<dbReference type="Pfam" id="PF13489">
    <property type="entry name" value="Methyltransf_23"/>
    <property type="match status" value="1"/>
</dbReference>
<protein>
    <recommendedName>
        <fullName evidence="3">Methyltransferase domain-containing protein</fullName>
    </recommendedName>
</protein>
<evidence type="ECO:0000313" key="2">
    <source>
        <dbReference type="Proteomes" id="UP000179233"/>
    </source>
</evidence>
<dbReference type="Proteomes" id="UP000179233">
    <property type="component" value="Unassembled WGS sequence"/>
</dbReference>
<accession>A0A1G1VU32</accession>
<organism evidence="1 2">
    <name type="scientific">Candidatus Chisholmbacteria bacterium RIFCSPHIGHO2_01_FULL_52_32</name>
    <dbReference type="NCBI Taxonomy" id="1797591"/>
    <lineage>
        <taxon>Bacteria</taxon>
        <taxon>Candidatus Chisholmiibacteriota</taxon>
    </lineage>
</organism>
<comment type="caution">
    <text evidence="1">The sequence shown here is derived from an EMBL/GenBank/DDBJ whole genome shotgun (WGS) entry which is preliminary data.</text>
</comment>
<dbReference type="EMBL" id="MHCJ01000003">
    <property type="protein sequence ID" value="OGY18908.1"/>
    <property type="molecule type" value="Genomic_DNA"/>
</dbReference>
<proteinExistence type="predicted"/>
<sequence>MMFFPSLNRRRNRALVGYLEPYMKDRDVVLDYGCGDGELMIHLQRACGENRKAIKVTGYDPVERAVSFRRWVTIFNSLVRLPKISYSVCLLVDVVHHMGERSQTVSSDVYDSVGEEFGKAISLITPHARILIKDYVISPSPFLAFSQRSFLAFKDSITNPKEVNKSFAYFTLHQWYQLFSKFNLRLITVQDVPYLPLERVYQSIAGKPVLFLLERNHSRPSRSCFPQP</sequence>
<dbReference type="SUPFAM" id="SSF53335">
    <property type="entry name" value="S-adenosyl-L-methionine-dependent methyltransferases"/>
    <property type="match status" value="1"/>
</dbReference>
<evidence type="ECO:0008006" key="3">
    <source>
        <dbReference type="Google" id="ProtNLM"/>
    </source>
</evidence>
<reference evidence="1 2" key="1">
    <citation type="journal article" date="2016" name="Nat. Commun.">
        <title>Thousands of microbial genomes shed light on interconnected biogeochemical processes in an aquifer system.</title>
        <authorList>
            <person name="Anantharaman K."/>
            <person name="Brown C.T."/>
            <person name="Hug L.A."/>
            <person name="Sharon I."/>
            <person name="Castelle C.J."/>
            <person name="Probst A.J."/>
            <person name="Thomas B.C."/>
            <person name="Singh A."/>
            <person name="Wilkins M.J."/>
            <person name="Karaoz U."/>
            <person name="Brodie E.L."/>
            <person name="Williams K.H."/>
            <person name="Hubbard S.S."/>
            <person name="Banfield J.F."/>
        </authorList>
    </citation>
    <scope>NUCLEOTIDE SEQUENCE [LARGE SCALE GENOMIC DNA]</scope>
</reference>